<evidence type="ECO:0000313" key="7">
    <source>
        <dbReference type="EMBL" id="MBF1306693.1"/>
    </source>
</evidence>
<evidence type="ECO:0000256" key="4">
    <source>
        <dbReference type="ARBA" id="ARBA00033751"/>
    </source>
</evidence>
<name>A0A0B4S242_9FIRM</name>
<keyword evidence="1" id="KW-0479">Metal-binding</keyword>
<dbReference type="InterPro" id="IPR038536">
    <property type="entry name" value="Alkyl/aryl-sulf_dimr_sf"/>
</dbReference>
<dbReference type="SMART" id="SM00849">
    <property type="entry name" value="Lactamase_B"/>
    <property type="match status" value="1"/>
</dbReference>
<dbReference type="RefSeq" id="WP_004833035.1">
    <property type="nucleotide sequence ID" value="NZ_CABKNC010000002.1"/>
</dbReference>
<evidence type="ECO:0000256" key="3">
    <source>
        <dbReference type="ARBA" id="ARBA00022833"/>
    </source>
</evidence>
<evidence type="ECO:0000313" key="6">
    <source>
        <dbReference type="EMBL" id="AIZ36873.1"/>
    </source>
</evidence>
<protein>
    <submittedName>
        <fullName evidence="7">MBL fold metallo-hydrolase</fullName>
    </submittedName>
</protein>
<evidence type="ECO:0000313" key="8">
    <source>
        <dbReference type="EMBL" id="WBB31287.1"/>
    </source>
</evidence>
<dbReference type="PANTHER" id="PTHR43223">
    <property type="entry name" value="ALKYL/ARYL-SULFATASE"/>
    <property type="match status" value="1"/>
</dbReference>
<dbReference type="GO" id="GO:0046872">
    <property type="term" value="F:metal ion binding"/>
    <property type="evidence" value="ECO:0007669"/>
    <property type="project" value="UniProtKB-KW"/>
</dbReference>
<dbReference type="GeneID" id="93385333"/>
<dbReference type="Proteomes" id="UP000031386">
    <property type="component" value="Chromosome"/>
</dbReference>
<comment type="similarity">
    <text evidence="4">Belongs to the metallo-beta-lactamase superfamily. Type III sulfatase family.</text>
</comment>
<feature type="domain" description="Metallo-beta-lactamase" evidence="5">
    <location>
        <begin position="112"/>
        <end position="344"/>
    </location>
</feature>
<dbReference type="InterPro" id="IPR029228">
    <property type="entry name" value="Alkyl_sulf_dimr"/>
</dbReference>
<dbReference type="Pfam" id="PF14864">
    <property type="entry name" value="Alkyl_sulf_C"/>
    <property type="match status" value="1"/>
</dbReference>
<dbReference type="PANTHER" id="PTHR43223:SF1">
    <property type="entry name" value="ALKYL_ARYL-SULFATASE BDS1"/>
    <property type="match status" value="1"/>
</dbReference>
<dbReference type="STRING" id="33033.NW74_05755"/>
<evidence type="ECO:0000256" key="2">
    <source>
        <dbReference type="ARBA" id="ARBA00022801"/>
    </source>
</evidence>
<dbReference type="SUPFAM" id="SSF55718">
    <property type="entry name" value="SCP-like"/>
    <property type="match status" value="1"/>
</dbReference>
<dbReference type="SUPFAM" id="SSF56281">
    <property type="entry name" value="Metallo-hydrolase/oxidoreductase"/>
    <property type="match status" value="1"/>
</dbReference>
<dbReference type="Gene3D" id="3.60.15.30">
    <property type="entry name" value="Metallo-beta-lactamase domain"/>
    <property type="match status" value="1"/>
</dbReference>
<dbReference type="InterPro" id="IPR044097">
    <property type="entry name" value="Bds1/SdsA1_MBL-fold"/>
</dbReference>
<dbReference type="GO" id="GO:0018741">
    <property type="term" value="F:linear primary-alkylsulfatase activity"/>
    <property type="evidence" value="ECO:0007669"/>
    <property type="project" value="InterPro"/>
</dbReference>
<evidence type="ECO:0000256" key="1">
    <source>
        <dbReference type="ARBA" id="ARBA00022723"/>
    </source>
</evidence>
<dbReference type="InterPro" id="IPR029229">
    <property type="entry name" value="Alkyl_sulf_C"/>
</dbReference>
<dbReference type="InterPro" id="IPR001279">
    <property type="entry name" value="Metallo-B-lactamas"/>
</dbReference>
<accession>A0A0B4S242</accession>
<proteinExistence type="inferred from homology"/>
<evidence type="ECO:0000313" key="9">
    <source>
        <dbReference type="Proteomes" id="UP000031386"/>
    </source>
</evidence>
<dbReference type="OrthoDB" id="9815874at2"/>
<organism evidence="6 9">
    <name type="scientific">Parvimonas micra</name>
    <dbReference type="NCBI Taxonomy" id="33033"/>
    <lineage>
        <taxon>Bacteria</taxon>
        <taxon>Bacillati</taxon>
        <taxon>Bacillota</taxon>
        <taxon>Tissierellia</taxon>
        <taxon>Tissierellales</taxon>
        <taxon>Peptoniphilaceae</taxon>
        <taxon>Parvimonas</taxon>
    </lineage>
</organism>
<dbReference type="CDD" id="cd07710">
    <property type="entry name" value="arylsulfatase_Sdsa1-like_MBL-fold"/>
    <property type="match status" value="1"/>
</dbReference>
<keyword evidence="2" id="KW-0378">Hydrolase</keyword>
<evidence type="ECO:0000259" key="5">
    <source>
        <dbReference type="SMART" id="SM00849"/>
    </source>
</evidence>
<dbReference type="Proteomes" id="UP001210690">
    <property type="component" value="Chromosome"/>
</dbReference>
<dbReference type="KEGG" id="pmic:NW74_05755"/>
<dbReference type="EMBL" id="JABZRE010000006">
    <property type="protein sequence ID" value="MBF1306693.1"/>
    <property type="molecule type" value="Genomic_DNA"/>
</dbReference>
<reference evidence="7" key="2">
    <citation type="submission" date="2020-04" db="EMBL/GenBank/DDBJ databases">
        <title>Deep metagenomics examines the oral microbiome during advanced dental caries in children, revealing novel taxa and co-occurrences with host molecules.</title>
        <authorList>
            <person name="Baker J.L."/>
            <person name="Morton J.T."/>
            <person name="Dinis M."/>
            <person name="Alvarez R."/>
            <person name="Tran N.C."/>
            <person name="Knight R."/>
            <person name="Edlund A."/>
        </authorList>
    </citation>
    <scope>NUCLEOTIDE SEQUENCE</scope>
    <source>
        <strain evidence="7">JCVI_23_bin.11</strain>
    </source>
</reference>
<dbReference type="Pfam" id="PF00753">
    <property type="entry name" value="Lactamase_B"/>
    <property type="match status" value="1"/>
</dbReference>
<dbReference type="InterPro" id="IPR036866">
    <property type="entry name" value="RibonucZ/Hydroxyglut_hydro"/>
</dbReference>
<dbReference type="Pfam" id="PF14863">
    <property type="entry name" value="Alkyl_sulf_dimr"/>
    <property type="match status" value="1"/>
</dbReference>
<dbReference type="Gene3D" id="3.30.1050.10">
    <property type="entry name" value="SCP2 sterol-binding domain"/>
    <property type="match status" value="1"/>
</dbReference>
<sequence length="647" mass="73388">MRIKRKSSGRTCCSCATSSTAKANQTWYSILNFEDEREKECALRGLIESPEKLVIKRDDGEVAWDLGNFDFVKDKEAPDTVNPSLWRHTQLNAYAGLFEVCDGIYQVRGYDMANATFIKTDNGWIIFDVLMCKENMKAAMELMEKHFGKINIKAILYSHSHIDHYGGIMGAIKPEQVADEKLSLKEQLASGKIPILAPEGFLKHAVSENIYCGPAMGRRAQYQYGSPMKAGEKDRMAIGIGLGQSVGTVGLLAPTIEIKGNDTVIIDGLEINFHLTPGTEAPVEMNAYFPKYKGLWMAENCTGTMHNIYTLRGAQVRDAEAWAHYILEAEYLFGDETDVVFQSHNWPHWGKETIKEYMQDTAAVYQYINNQTLYCINQGMTPVEISRSLKLPDRLNKVWYCRQYYGTLSHNIKAVYQRYMGWYDANPVNLNLLTPEDTAKKWISYLGDLEKVLSKAKEDFARGEYQWVAQLTKEIVFAKPNFQEARNLCAMALEQLGYQAECGPWRCAYLMGAWELLEGNQSDNEGTAKGLETMMMGMTTEMMLSYIDIMTDSMLAQNDEFTLNLKITDTNEEFFTIRRDGILLVYKGESKSNVDCSISLNRLQFLSLIFGKKEVIDQIVVTGDKTVLLRLLKYMAPPTTSFNIIEP</sequence>
<dbReference type="AlphaFoldDB" id="A0A0B4S242"/>
<dbReference type="InterPro" id="IPR052195">
    <property type="entry name" value="Bact_Alkyl/Aryl-Sulfatase"/>
</dbReference>
<dbReference type="GO" id="GO:0046983">
    <property type="term" value="F:protein dimerization activity"/>
    <property type="evidence" value="ECO:0007669"/>
    <property type="project" value="InterPro"/>
</dbReference>
<dbReference type="EMBL" id="CP009761">
    <property type="protein sequence ID" value="AIZ36873.1"/>
    <property type="molecule type" value="Genomic_DNA"/>
</dbReference>
<dbReference type="InterPro" id="IPR036527">
    <property type="entry name" value="SCP2_sterol-bd_dom_sf"/>
</dbReference>
<reference evidence="6 9" key="1">
    <citation type="submission" date="2014-10" db="EMBL/GenBank/DDBJ databases">
        <title>Complete genome sequence of Parvimonas micra KCOM 1535 (= ChDC B708).</title>
        <authorList>
            <person name="Kook J.-K."/>
            <person name="Park S.-N."/>
            <person name="Lim Y.K."/>
            <person name="Roh H."/>
        </authorList>
    </citation>
    <scope>NUCLEOTIDE SEQUENCE [LARGE SCALE GENOMIC DNA]</scope>
    <source>
        <strain evidence="6">KCOM 1535</strain>
        <strain evidence="9">KCOM 1535 / ChDC B708</strain>
    </source>
</reference>
<dbReference type="GO" id="GO:0018909">
    <property type="term" value="P:dodecyl sulfate metabolic process"/>
    <property type="evidence" value="ECO:0007669"/>
    <property type="project" value="InterPro"/>
</dbReference>
<dbReference type="Gene3D" id="1.25.40.880">
    <property type="entry name" value="Alkyl sulfatase, dimerisation domain"/>
    <property type="match status" value="1"/>
</dbReference>
<reference evidence="8" key="3">
    <citation type="submission" date="2022-07" db="EMBL/GenBank/DDBJ databases">
        <title>Parvimonas micra travels from the subgingival sulcus of the human oral cavity to the colorectal adenocarcinoma.</title>
        <authorList>
            <person name="Conde-Perez K."/>
            <person name="Buetas E."/>
            <person name="Aja-Macaya P."/>
            <person name="Martin-De Arribas E."/>
            <person name="Iglesias-Corras I."/>
            <person name="Trigo-Tasende N."/>
            <person name="Nasser-Ali M."/>
            <person name="Estevez L.S."/>
            <person name="Rumbo-Feal S."/>
            <person name="Otero-Alen B."/>
            <person name="Noguera J.F."/>
            <person name="Concha A."/>
            <person name="Pardinas-Lopez S."/>
            <person name="Carda-Dieguez M."/>
            <person name="Gomez-Randulfe I."/>
            <person name="Martinez-Lago N."/>
            <person name="Ladra S."/>
            <person name="Aparicio L.A."/>
            <person name="Bou G."/>
            <person name="Mira A."/>
            <person name="Vallejo J.A."/>
            <person name="Poza M."/>
        </authorList>
    </citation>
    <scope>NUCLEOTIDE SEQUENCE</scope>
    <source>
        <strain evidence="8">PM102KC-G-1</strain>
    </source>
</reference>
<keyword evidence="3" id="KW-0862">Zinc</keyword>
<dbReference type="Proteomes" id="UP000758611">
    <property type="component" value="Unassembled WGS sequence"/>
</dbReference>
<keyword evidence="9" id="KW-1185">Reference proteome</keyword>
<gene>
    <name evidence="7" type="ORF">HXM94_02730</name>
    <name evidence="8" type="ORF">NM222_02095</name>
    <name evidence="6" type="ORF">NW74_05755</name>
</gene>
<dbReference type="EMBL" id="CP101412">
    <property type="protein sequence ID" value="WBB31287.1"/>
    <property type="molecule type" value="Genomic_DNA"/>
</dbReference>